<name>A0ABN2LPX6_9MICO</name>
<feature type="transmembrane region" description="Helical" evidence="5">
    <location>
        <begin position="185"/>
        <end position="209"/>
    </location>
</feature>
<feature type="transmembrane region" description="Helical" evidence="5">
    <location>
        <begin position="457"/>
        <end position="481"/>
    </location>
</feature>
<feature type="transmembrane region" description="Helical" evidence="5">
    <location>
        <begin position="125"/>
        <end position="146"/>
    </location>
</feature>
<evidence type="ECO:0000313" key="8">
    <source>
        <dbReference type="Proteomes" id="UP001500851"/>
    </source>
</evidence>
<sequence length="496" mass="49828">MVPMATPSRTIPIAEPRISSSGSWRELFSGAHLAAALVLAGGVAMYAMNTFLTAALLPSTIAEVGGSEYFAWVVTAFLIASVLASMLVTRLLGRFGAARGYLLAFAVFGAGTLGAALAPNMEFFLAMRVAQGLGGGLLAGLGYAVIRQALPEHLWTRATGLISAMWGVGTLIGPALGGLFAQLGIWRWAFALLAAVSFLLGALALRALPAGRGPAHPSGRFPVAPLVALVLAAAAFSVASIVPPGPATAVAILAGTALILGFVLLDRRASSSVLPAITYRRGNPLKWIYLTLGIASAGAMLEVYLPRFGQEIAALPELPAGLLGATVSVGWSFVQIFSVSIESDRGRRRAMVLGPVLMVLGFGGYALLQLAGASAGTVWGWAAALVLAGSGIGLAFPHLSVAALRSAASPEESAKAAAGVSTAQLIANAVFSALIGVLVSLGSVLGTAAPAATAASAAATSAAVMGAGVAVLALIGVGTALRATRSLRSGSTLSPA</sequence>
<feature type="transmembrane region" description="Helical" evidence="5">
    <location>
        <begin position="69"/>
        <end position="88"/>
    </location>
</feature>
<gene>
    <name evidence="7" type="ORF">GCM10009768_26440</name>
</gene>
<feature type="domain" description="Major facilitator superfamily (MFS) profile" evidence="6">
    <location>
        <begin position="35"/>
        <end position="485"/>
    </location>
</feature>
<accession>A0ABN2LPX6</accession>
<feature type="transmembrane region" description="Helical" evidence="5">
    <location>
        <begin position="248"/>
        <end position="266"/>
    </location>
</feature>
<feature type="transmembrane region" description="Helical" evidence="5">
    <location>
        <begin position="100"/>
        <end position="119"/>
    </location>
</feature>
<feature type="transmembrane region" description="Helical" evidence="5">
    <location>
        <begin position="351"/>
        <end position="372"/>
    </location>
</feature>
<dbReference type="Pfam" id="PF07690">
    <property type="entry name" value="MFS_1"/>
    <property type="match status" value="1"/>
</dbReference>
<evidence type="ECO:0000259" key="6">
    <source>
        <dbReference type="PROSITE" id="PS50850"/>
    </source>
</evidence>
<proteinExistence type="predicted"/>
<feature type="transmembrane region" description="Helical" evidence="5">
    <location>
        <begin position="287"/>
        <end position="306"/>
    </location>
</feature>
<evidence type="ECO:0000313" key="7">
    <source>
        <dbReference type="EMBL" id="GAA1796118.1"/>
    </source>
</evidence>
<dbReference type="Gene3D" id="1.20.1720.10">
    <property type="entry name" value="Multidrug resistance protein D"/>
    <property type="match status" value="1"/>
</dbReference>
<evidence type="ECO:0000256" key="4">
    <source>
        <dbReference type="ARBA" id="ARBA00023136"/>
    </source>
</evidence>
<dbReference type="InterPro" id="IPR011701">
    <property type="entry name" value="MFS"/>
</dbReference>
<feature type="transmembrane region" description="Helical" evidence="5">
    <location>
        <begin position="158"/>
        <end position="179"/>
    </location>
</feature>
<keyword evidence="4 5" id="KW-0472">Membrane</keyword>
<evidence type="ECO:0000256" key="5">
    <source>
        <dbReference type="SAM" id="Phobius"/>
    </source>
</evidence>
<comment type="caution">
    <text evidence="7">The sequence shown here is derived from an EMBL/GenBank/DDBJ whole genome shotgun (WGS) entry which is preliminary data.</text>
</comment>
<evidence type="ECO:0000256" key="3">
    <source>
        <dbReference type="ARBA" id="ARBA00022989"/>
    </source>
</evidence>
<dbReference type="Proteomes" id="UP001500851">
    <property type="component" value="Unassembled WGS sequence"/>
</dbReference>
<dbReference type="PROSITE" id="PS50850">
    <property type="entry name" value="MFS"/>
    <property type="match status" value="1"/>
</dbReference>
<comment type="subcellular location">
    <subcellularLocation>
        <location evidence="1">Cell membrane</location>
        <topology evidence="1">Multi-pass membrane protein</topology>
    </subcellularLocation>
</comment>
<dbReference type="SUPFAM" id="SSF103473">
    <property type="entry name" value="MFS general substrate transporter"/>
    <property type="match status" value="1"/>
</dbReference>
<keyword evidence="8" id="KW-1185">Reference proteome</keyword>
<keyword evidence="2 5" id="KW-0812">Transmembrane</keyword>
<dbReference type="PANTHER" id="PTHR23501:SF154">
    <property type="entry name" value="MULTIDRUG-EFFLUX TRANSPORTER RV1634-RELATED"/>
    <property type="match status" value="1"/>
</dbReference>
<evidence type="ECO:0000256" key="1">
    <source>
        <dbReference type="ARBA" id="ARBA00004651"/>
    </source>
</evidence>
<evidence type="ECO:0000256" key="2">
    <source>
        <dbReference type="ARBA" id="ARBA00022692"/>
    </source>
</evidence>
<protein>
    <submittedName>
        <fullName evidence="7">MFS transporter</fullName>
    </submittedName>
</protein>
<feature type="transmembrane region" description="Helical" evidence="5">
    <location>
        <begin position="221"/>
        <end position="242"/>
    </location>
</feature>
<dbReference type="InterPro" id="IPR020846">
    <property type="entry name" value="MFS_dom"/>
</dbReference>
<dbReference type="PRINTS" id="PR01036">
    <property type="entry name" value="TCRTETB"/>
</dbReference>
<keyword evidence="3 5" id="KW-1133">Transmembrane helix</keyword>
<dbReference type="PANTHER" id="PTHR23501">
    <property type="entry name" value="MAJOR FACILITATOR SUPERFAMILY"/>
    <property type="match status" value="1"/>
</dbReference>
<dbReference type="EMBL" id="BAAAOB010000004">
    <property type="protein sequence ID" value="GAA1796118.1"/>
    <property type="molecule type" value="Genomic_DNA"/>
</dbReference>
<feature type="transmembrane region" description="Helical" evidence="5">
    <location>
        <begin position="378"/>
        <end position="404"/>
    </location>
</feature>
<feature type="transmembrane region" description="Helical" evidence="5">
    <location>
        <begin position="27"/>
        <end position="49"/>
    </location>
</feature>
<organism evidence="7 8">
    <name type="scientific">Leucobacter iarius</name>
    <dbReference type="NCBI Taxonomy" id="333963"/>
    <lineage>
        <taxon>Bacteria</taxon>
        <taxon>Bacillati</taxon>
        <taxon>Actinomycetota</taxon>
        <taxon>Actinomycetes</taxon>
        <taxon>Micrococcales</taxon>
        <taxon>Microbacteriaceae</taxon>
        <taxon>Leucobacter</taxon>
    </lineage>
</organism>
<reference evidence="7 8" key="1">
    <citation type="journal article" date="2019" name="Int. J. Syst. Evol. Microbiol.">
        <title>The Global Catalogue of Microorganisms (GCM) 10K type strain sequencing project: providing services to taxonomists for standard genome sequencing and annotation.</title>
        <authorList>
            <consortium name="The Broad Institute Genomics Platform"/>
            <consortium name="The Broad Institute Genome Sequencing Center for Infectious Disease"/>
            <person name="Wu L."/>
            <person name="Ma J."/>
        </authorList>
    </citation>
    <scope>NUCLEOTIDE SEQUENCE [LARGE SCALE GENOMIC DNA]</scope>
    <source>
        <strain evidence="7 8">JCM 14736</strain>
    </source>
</reference>
<dbReference type="InterPro" id="IPR036259">
    <property type="entry name" value="MFS_trans_sf"/>
</dbReference>
<dbReference type="Gene3D" id="1.20.1250.20">
    <property type="entry name" value="MFS general substrate transporter like domains"/>
    <property type="match status" value="1"/>
</dbReference>
<feature type="transmembrane region" description="Helical" evidence="5">
    <location>
        <begin position="318"/>
        <end position="339"/>
    </location>
</feature>
<feature type="transmembrane region" description="Helical" evidence="5">
    <location>
        <begin position="425"/>
        <end position="445"/>
    </location>
</feature>